<name>A0A1V0S7W3_CNPV</name>
<organism evidence="1 2">
    <name type="scientific">Shearwaterpox virus</name>
    <dbReference type="NCBI Taxonomy" id="1974596"/>
    <lineage>
        <taxon>Viruses</taxon>
        <taxon>Varidnaviria</taxon>
        <taxon>Bamfordvirae</taxon>
        <taxon>Nucleocytoviricota</taxon>
        <taxon>Pokkesviricetes</taxon>
        <taxon>Chitovirales</taxon>
        <taxon>Poxviridae</taxon>
        <taxon>Chordopoxvirinae</taxon>
        <taxon>Avipoxvirus</taxon>
        <taxon>Avipoxvirus canarypox</taxon>
        <taxon>Canarypox virus</taxon>
    </lineage>
</organism>
<protein>
    <submittedName>
        <fullName evidence="1">SWPV1-044</fullName>
    </submittedName>
</protein>
<evidence type="ECO:0000313" key="2">
    <source>
        <dbReference type="Proteomes" id="UP000315116"/>
    </source>
</evidence>
<dbReference type="Proteomes" id="UP000315116">
    <property type="component" value="Segment"/>
</dbReference>
<accession>A0A1V0S7W3</accession>
<reference evidence="1 2" key="1">
    <citation type="journal article" date="2017" name="BMC Genomics">
        <title>Genomic characterization of two novel pathogenic avipoxviruses isolated from pacific shearwaters (Ardenna spp.).</title>
        <authorList>
            <person name="Sarker S."/>
            <person name="Das S."/>
            <person name="Lavers J.L."/>
            <person name="Hutton I."/>
            <person name="Helbig K."/>
            <person name="Imbery J."/>
            <person name="Upton C."/>
            <person name="Raidal S.R."/>
        </authorList>
    </citation>
    <scope>NUCLEOTIDE SEQUENCE [LARGE SCALE GENOMIC DNA]</scope>
    <source>
        <strain evidence="1 2">SWPV-1</strain>
    </source>
</reference>
<evidence type="ECO:0000313" key="1">
    <source>
        <dbReference type="EMBL" id="ARF02659.1"/>
    </source>
</evidence>
<dbReference type="EMBL" id="KX857216">
    <property type="protein sequence ID" value="ARF02659.1"/>
    <property type="molecule type" value="Genomic_DNA"/>
</dbReference>
<gene>
    <name evidence="1" type="primary">SWPV1-044</name>
</gene>
<sequence length="135" mass="15949">MDIIVEKLEYDQEIVDYIDSIKYLCSCCVLFPESTNYTMKKLFNLERSEIIGMFRINKKINNTLHRIKSKDKIIVYASCIKPDVLRMQVNTPTCTRVICIEPYSIFIIKCNCDYMIQCISDNDFEIVIFGVRKYE</sequence>
<proteinExistence type="predicted"/>